<dbReference type="AlphaFoldDB" id="A0A2S5CFN8"/>
<evidence type="ECO:0000313" key="1">
    <source>
        <dbReference type="EMBL" id="POZ49620.1"/>
    </source>
</evidence>
<dbReference type="Proteomes" id="UP000237423">
    <property type="component" value="Unassembled WGS sequence"/>
</dbReference>
<evidence type="ECO:0008006" key="3">
    <source>
        <dbReference type="Google" id="ProtNLM"/>
    </source>
</evidence>
<comment type="caution">
    <text evidence="1">The sequence shown here is derived from an EMBL/GenBank/DDBJ whole genome shotgun (WGS) entry which is preliminary data.</text>
</comment>
<dbReference type="Gene3D" id="3.10.450.530">
    <property type="entry name" value="Ribonuclease toxin, BrnT, of type II toxin-antitoxin system"/>
    <property type="match status" value="1"/>
</dbReference>
<protein>
    <recommendedName>
        <fullName evidence="3">BrnT family toxin</fullName>
    </recommendedName>
</protein>
<dbReference type="InterPro" id="IPR007460">
    <property type="entry name" value="BrnT_toxin"/>
</dbReference>
<accession>A0A2S5CFN8</accession>
<gene>
    <name evidence="1" type="ORF">AADEFJLK_04612</name>
</gene>
<organism evidence="1 2">
    <name type="scientific">Methylovulum psychrotolerans</name>
    <dbReference type="NCBI Taxonomy" id="1704499"/>
    <lineage>
        <taxon>Bacteria</taxon>
        <taxon>Pseudomonadati</taxon>
        <taxon>Pseudomonadota</taxon>
        <taxon>Gammaproteobacteria</taxon>
        <taxon>Methylococcales</taxon>
        <taxon>Methylococcaceae</taxon>
        <taxon>Methylovulum</taxon>
    </lineage>
</organism>
<name>A0A2S5CFN8_9GAMM</name>
<dbReference type="EMBL" id="PGFZ01000043">
    <property type="protein sequence ID" value="POZ49620.1"/>
    <property type="molecule type" value="Genomic_DNA"/>
</dbReference>
<evidence type="ECO:0000313" key="2">
    <source>
        <dbReference type="Proteomes" id="UP000237423"/>
    </source>
</evidence>
<proteinExistence type="predicted"/>
<dbReference type="Pfam" id="PF04365">
    <property type="entry name" value="BrnT_toxin"/>
    <property type="match status" value="1"/>
</dbReference>
<sequence>MKYVWNEDKNRLNIKQHGIAFKDAVKIFEGETIEREDNRFNYGEVRIYAIGVINGLEIAVIYTDTNNNERRIISARKAEPHERRYYWKNRNEF</sequence>
<dbReference type="RefSeq" id="WP_103975984.1">
    <property type="nucleotide sequence ID" value="NZ_PGFZ01000043.1"/>
</dbReference>
<reference evidence="1 2" key="1">
    <citation type="submission" date="2017-11" db="EMBL/GenBank/DDBJ databases">
        <title>Draft Genome Sequence of Methylobacter psychrotolerans Sph1T, an Obligate Methanotroph from Low-Temperature Environments.</title>
        <authorList>
            <person name="Oshkin I.Y."/>
            <person name="Miroshnikov K."/>
            <person name="Belova S.E."/>
            <person name="Korzhenkov A."/>
            <person name="Toshchakov S.V."/>
            <person name="Dedysh S.N."/>
        </authorList>
    </citation>
    <scope>NUCLEOTIDE SEQUENCE [LARGE SCALE GENOMIC DNA]</scope>
    <source>
        <strain evidence="1 2">Sph1</strain>
    </source>
</reference>
<dbReference type="InterPro" id="IPR038573">
    <property type="entry name" value="BrnT_sf"/>
</dbReference>